<comment type="caution">
    <text evidence="1">The sequence shown here is derived from an EMBL/GenBank/DDBJ whole genome shotgun (WGS) entry which is preliminary data.</text>
</comment>
<gene>
    <name evidence="1" type="ORF">EVAR_19633_1</name>
</gene>
<name>A0A4C1UFD7_EUMVA</name>
<accession>A0A4C1UFD7</accession>
<dbReference type="EMBL" id="BGZK01000169">
    <property type="protein sequence ID" value="GBP25151.1"/>
    <property type="molecule type" value="Genomic_DNA"/>
</dbReference>
<evidence type="ECO:0000313" key="2">
    <source>
        <dbReference type="Proteomes" id="UP000299102"/>
    </source>
</evidence>
<dbReference type="Proteomes" id="UP000299102">
    <property type="component" value="Unassembled WGS sequence"/>
</dbReference>
<protein>
    <submittedName>
        <fullName evidence="1">Uncharacterized protein</fullName>
    </submittedName>
</protein>
<evidence type="ECO:0000313" key="1">
    <source>
        <dbReference type="EMBL" id="GBP25151.1"/>
    </source>
</evidence>
<dbReference type="AlphaFoldDB" id="A0A4C1UFD7"/>
<proteinExistence type="predicted"/>
<organism evidence="1 2">
    <name type="scientific">Eumeta variegata</name>
    <name type="common">Bagworm moth</name>
    <name type="synonym">Eumeta japonica</name>
    <dbReference type="NCBI Taxonomy" id="151549"/>
    <lineage>
        <taxon>Eukaryota</taxon>
        <taxon>Metazoa</taxon>
        <taxon>Ecdysozoa</taxon>
        <taxon>Arthropoda</taxon>
        <taxon>Hexapoda</taxon>
        <taxon>Insecta</taxon>
        <taxon>Pterygota</taxon>
        <taxon>Neoptera</taxon>
        <taxon>Endopterygota</taxon>
        <taxon>Lepidoptera</taxon>
        <taxon>Glossata</taxon>
        <taxon>Ditrysia</taxon>
        <taxon>Tineoidea</taxon>
        <taxon>Psychidae</taxon>
        <taxon>Oiketicinae</taxon>
        <taxon>Eumeta</taxon>
    </lineage>
</organism>
<sequence length="101" mass="11403">MDTCNSIEVTSALSLLPASWLRIRNLMKEELIEGKWARRLGVRCCPFINLLGSHIFLNHIPASAGDHISKAPFLNVRILFQPLYLGIPPRELQSTHKALSR</sequence>
<reference evidence="1 2" key="1">
    <citation type="journal article" date="2019" name="Commun. Biol.">
        <title>The bagworm genome reveals a unique fibroin gene that provides high tensile strength.</title>
        <authorList>
            <person name="Kono N."/>
            <person name="Nakamura H."/>
            <person name="Ohtoshi R."/>
            <person name="Tomita M."/>
            <person name="Numata K."/>
            <person name="Arakawa K."/>
        </authorList>
    </citation>
    <scope>NUCLEOTIDE SEQUENCE [LARGE SCALE GENOMIC DNA]</scope>
</reference>
<keyword evidence="2" id="KW-1185">Reference proteome</keyword>